<dbReference type="PRINTS" id="PR00080">
    <property type="entry name" value="SDRFAMILY"/>
</dbReference>
<dbReference type="GO" id="GO:0005811">
    <property type="term" value="C:lipid droplet"/>
    <property type="evidence" value="ECO:0007669"/>
    <property type="project" value="TreeGrafter"/>
</dbReference>
<dbReference type="Pfam" id="PF00106">
    <property type="entry name" value="adh_short"/>
    <property type="match status" value="1"/>
</dbReference>
<accession>A0A6A6XEH9</accession>
<proteinExistence type="inferred from homology"/>
<dbReference type="InterPro" id="IPR020904">
    <property type="entry name" value="Sc_DH/Rdtase_CS"/>
</dbReference>
<dbReference type="GO" id="GO:0005783">
    <property type="term" value="C:endoplasmic reticulum"/>
    <property type="evidence" value="ECO:0007669"/>
    <property type="project" value="TreeGrafter"/>
</dbReference>
<evidence type="ECO:0000256" key="1">
    <source>
        <dbReference type="ARBA" id="ARBA00006484"/>
    </source>
</evidence>
<dbReference type="AlphaFoldDB" id="A0A6A6XEH9"/>
<dbReference type="PANTHER" id="PTHR44169:SF3">
    <property type="entry name" value="SHORT-CHAIN DEHYDROGENASE SRDE"/>
    <property type="match status" value="1"/>
</dbReference>
<evidence type="ECO:0000256" key="5">
    <source>
        <dbReference type="SAM" id="Phobius"/>
    </source>
</evidence>
<dbReference type="EMBL" id="MU001888">
    <property type="protein sequence ID" value="KAF2794534.1"/>
    <property type="molecule type" value="Genomic_DNA"/>
</dbReference>
<evidence type="ECO:0000256" key="3">
    <source>
        <dbReference type="ARBA" id="ARBA00023002"/>
    </source>
</evidence>
<comment type="similarity">
    <text evidence="1 4">Belongs to the short-chain dehydrogenases/reductases (SDR) family.</text>
</comment>
<dbReference type="GO" id="GO:0000140">
    <property type="term" value="F:acylglycerone-phosphate reductase (NADP+) activity"/>
    <property type="evidence" value="ECO:0007669"/>
    <property type="project" value="TreeGrafter"/>
</dbReference>
<dbReference type="Gene3D" id="3.40.50.720">
    <property type="entry name" value="NAD(P)-binding Rossmann-like Domain"/>
    <property type="match status" value="1"/>
</dbReference>
<keyword evidence="5" id="KW-0812">Transmembrane</keyword>
<keyword evidence="5" id="KW-1133">Transmembrane helix</keyword>
<keyword evidence="3" id="KW-0560">Oxidoreductase</keyword>
<dbReference type="OrthoDB" id="2102561at2759"/>
<evidence type="ECO:0000313" key="6">
    <source>
        <dbReference type="EMBL" id="KAF2794534.1"/>
    </source>
</evidence>
<organism evidence="6 7">
    <name type="scientific">Melanomma pulvis-pyrius CBS 109.77</name>
    <dbReference type="NCBI Taxonomy" id="1314802"/>
    <lineage>
        <taxon>Eukaryota</taxon>
        <taxon>Fungi</taxon>
        <taxon>Dikarya</taxon>
        <taxon>Ascomycota</taxon>
        <taxon>Pezizomycotina</taxon>
        <taxon>Dothideomycetes</taxon>
        <taxon>Pleosporomycetidae</taxon>
        <taxon>Pleosporales</taxon>
        <taxon>Melanommataceae</taxon>
        <taxon>Melanomma</taxon>
    </lineage>
</organism>
<dbReference type="InterPro" id="IPR002347">
    <property type="entry name" value="SDR_fam"/>
</dbReference>
<dbReference type="PANTHER" id="PTHR44169">
    <property type="entry name" value="NADPH-DEPENDENT 1-ACYLDIHYDROXYACETONE PHOSPHATE REDUCTASE"/>
    <property type="match status" value="1"/>
</dbReference>
<feature type="transmembrane region" description="Helical" evidence="5">
    <location>
        <begin position="197"/>
        <end position="221"/>
    </location>
</feature>
<keyword evidence="7" id="KW-1185">Reference proteome</keyword>
<keyword evidence="2" id="KW-0521">NADP</keyword>
<reference evidence="6" key="1">
    <citation type="journal article" date="2020" name="Stud. Mycol.">
        <title>101 Dothideomycetes genomes: a test case for predicting lifestyles and emergence of pathogens.</title>
        <authorList>
            <person name="Haridas S."/>
            <person name="Albert R."/>
            <person name="Binder M."/>
            <person name="Bloem J."/>
            <person name="Labutti K."/>
            <person name="Salamov A."/>
            <person name="Andreopoulos B."/>
            <person name="Baker S."/>
            <person name="Barry K."/>
            <person name="Bills G."/>
            <person name="Bluhm B."/>
            <person name="Cannon C."/>
            <person name="Castanera R."/>
            <person name="Culley D."/>
            <person name="Daum C."/>
            <person name="Ezra D."/>
            <person name="Gonzalez J."/>
            <person name="Henrissat B."/>
            <person name="Kuo A."/>
            <person name="Liang C."/>
            <person name="Lipzen A."/>
            <person name="Lutzoni F."/>
            <person name="Magnuson J."/>
            <person name="Mondo S."/>
            <person name="Nolan M."/>
            <person name="Ohm R."/>
            <person name="Pangilinan J."/>
            <person name="Park H.-J."/>
            <person name="Ramirez L."/>
            <person name="Alfaro M."/>
            <person name="Sun H."/>
            <person name="Tritt A."/>
            <person name="Yoshinaga Y."/>
            <person name="Zwiers L.-H."/>
            <person name="Turgeon B."/>
            <person name="Goodwin S."/>
            <person name="Spatafora J."/>
            <person name="Crous P."/>
            <person name="Grigoriev I."/>
        </authorList>
    </citation>
    <scope>NUCLEOTIDE SEQUENCE</scope>
    <source>
        <strain evidence="6">CBS 109.77</strain>
    </source>
</reference>
<evidence type="ECO:0000256" key="4">
    <source>
        <dbReference type="RuleBase" id="RU000363"/>
    </source>
</evidence>
<dbReference type="GO" id="GO:0019433">
    <property type="term" value="P:triglyceride catabolic process"/>
    <property type="evidence" value="ECO:0007669"/>
    <property type="project" value="TreeGrafter"/>
</dbReference>
<feature type="non-terminal residue" evidence="6">
    <location>
        <position position="1"/>
    </location>
</feature>
<dbReference type="GO" id="GO:0006654">
    <property type="term" value="P:phosphatidic acid biosynthetic process"/>
    <property type="evidence" value="ECO:0007669"/>
    <property type="project" value="TreeGrafter"/>
</dbReference>
<name>A0A6A6XEH9_9PLEO</name>
<dbReference type="InterPro" id="IPR036291">
    <property type="entry name" value="NAD(P)-bd_dom_sf"/>
</dbReference>
<sequence length="228" mass="24500">LPLDVTSPPSIATALATLTALTSGTLDYLLNYAGCGYTMPTLDADIPTCTHMFDVNVWGPLRLTQALAPLLVAARGTVVMAGSTAELVGVPFQGPYCASKAALRLVSETLRAELKPLGVRVLYVTTGNVRSNWFNNVPAFELPRASLYAPIVKEIAIRARGEMDVPWMEARVYADRVVGDVLAGREGRVFRGATASILGWGVAWLPGWLLVSLAVLFRLFVLERGLLG</sequence>
<protein>
    <submittedName>
        <fullName evidence="6">NAD(P)-binding protein</fullName>
    </submittedName>
</protein>
<evidence type="ECO:0000313" key="7">
    <source>
        <dbReference type="Proteomes" id="UP000799757"/>
    </source>
</evidence>
<dbReference type="Proteomes" id="UP000799757">
    <property type="component" value="Unassembled WGS sequence"/>
</dbReference>
<keyword evidence="5" id="KW-0472">Membrane</keyword>
<dbReference type="PRINTS" id="PR00081">
    <property type="entry name" value="GDHRDH"/>
</dbReference>
<dbReference type="PROSITE" id="PS00061">
    <property type="entry name" value="ADH_SHORT"/>
    <property type="match status" value="1"/>
</dbReference>
<dbReference type="GO" id="GO:0004806">
    <property type="term" value="F:triacylglycerol lipase activity"/>
    <property type="evidence" value="ECO:0007669"/>
    <property type="project" value="TreeGrafter"/>
</dbReference>
<evidence type="ECO:0000256" key="2">
    <source>
        <dbReference type="ARBA" id="ARBA00022857"/>
    </source>
</evidence>
<dbReference type="SUPFAM" id="SSF51735">
    <property type="entry name" value="NAD(P)-binding Rossmann-fold domains"/>
    <property type="match status" value="1"/>
</dbReference>
<gene>
    <name evidence="6" type="ORF">K505DRAFT_241987</name>
</gene>